<dbReference type="InterPro" id="IPR007345">
    <property type="entry name" value="Polysacch_pyruvyl_Trfase"/>
</dbReference>
<keyword evidence="1" id="KW-0472">Membrane</keyword>
<dbReference type="PANTHER" id="PTHR36836">
    <property type="entry name" value="COLANIC ACID BIOSYNTHESIS PROTEIN WCAK"/>
    <property type="match status" value="1"/>
</dbReference>
<keyword evidence="1" id="KW-0812">Transmembrane</keyword>
<organism evidence="3 4">
    <name type="scientific">Shewanella marisflavi</name>
    <dbReference type="NCBI Taxonomy" id="260364"/>
    <lineage>
        <taxon>Bacteria</taxon>
        <taxon>Pseudomonadati</taxon>
        <taxon>Pseudomonadota</taxon>
        <taxon>Gammaproteobacteria</taxon>
        <taxon>Alteromonadales</taxon>
        <taxon>Shewanellaceae</taxon>
        <taxon>Shewanella</taxon>
    </lineage>
</organism>
<dbReference type="PANTHER" id="PTHR36836:SF1">
    <property type="entry name" value="COLANIC ACID BIOSYNTHESIS PROTEIN WCAK"/>
    <property type="match status" value="1"/>
</dbReference>
<evidence type="ECO:0000256" key="1">
    <source>
        <dbReference type="SAM" id="Phobius"/>
    </source>
</evidence>
<gene>
    <name evidence="3" type="ORF">FGA12_12325</name>
</gene>
<dbReference type="RefSeq" id="WP_052125880.1">
    <property type="nucleotide sequence ID" value="NZ_CP041153.1"/>
</dbReference>
<proteinExistence type="predicted"/>
<dbReference type="EMBL" id="CP041153">
    <property type="protein sequence ID" value="QDF75866.1"/>
    <property type="molecule type" value="Genomic_DNA"/>
</dbReference>
<protein>
    <submittedName>
        <fullName evidence="3">Polysaccharide pyruvyl transferase family protein</fullName>
    </submittedName>
</protein>
<feature type="transmembrane region" description="Helical" evidence="1">
    <location>
        <begin position="72"/>
        <end position="94"/>
    </location>
</feature>
<evidence type="ECO:0000313" key="4">
    <source>
        <dbReference type="Proteomes" id="UP000318758"/>
    </source>
</evidence>
<dbReference type="Proteomes" id="UP000318758">
    <property type="component" value="Chromosome"/>
</dbReference>
<name>A0ABX5WMT5_9GAMM</name>
<dbReference type="GO" id="GO:0016740">
    <property type="term" value="F:transferase activity"/>
    <property type="evidence" value="ECO:0007669"/>
    <property type="project" value="UniProtKB-KW"/>
</dbReference>
<keyword evidence="3" id="KW-0808">Transferase</keyword>
<evidence type="ECO:0000259" key="2">
    <source>
        <dbReference type="Pfam" id="PF04230"/>
    </source>
</evidence>
<reference evidence="3 4" key="1">
    <citation type="submission" date="2019-06" db="EMBL/GenBank/DDBJ databases">
        <title>Complete genome of Shewanella marisflavi ECSMB14101, a mussel settlement-inducing bacterium isolated from East China Sea.</title>
        <authorList>
            <person name="Yang J."/>
            <person name="Liang X."/>
            <person name="Chang R."/>
            <person name="Peng L."/>
        </authorList>
    </citation>
    <scope>NUCLEOTIDE SEQUENCE [LARGE SCALE GENOMIC DNA]</scope>
    <source>
        <strain evidence="3 4">ECSMB14101</strain>
    </source>
</reference>
<evidence type="ECO:0000313" key="3">
    <source>
        <dbReference type="EMBL" id="QDF75866.1"/>
    </source>
</evidence>
<sequence length="415" mass="47594">MKKILVLDAFSAIHVGNGVLLDNSLRVCKDVYPDSEVVILSLDKDTSQKKYRDVHDDIFYDFPRNKGAIKKILWILNFFLFISLQLLNAKFFGFSSQRFCFNKTQKRLMSEIDSCDMCLSIAGETINDNFYPRLYQRCLIFWLAILKKKRLVVFPQSIGPIFRRVTKGILRLTLGKADLIVARDEKSYEVAKKVWDGCQAKVQYSPDVGVLQESGFVDAAERYFNNKKSVIGLTLSLVPKEIQCNVDYESEIVNALKSSINLDEYNILLMPSNYVKNGISGDYEICLRVMESLNSEGFTVSILKNEVIFEDEYQAIQKSLALFISTRMHVGILATTAGVPTIMINTQHKIKGYMKNIESENFVIEYDEISSKLSNMISRTLEVDGNNSYKQKLLEMNKKMKLKMKPFLEDFSKIF</sequence>
<dbReference type="Pfam" id="PF04230">
    <property type="entry name" value="PS_pyruv_trans"/>
    <property type="match status" value="1"/>
</dbReference>
<keyword evidence="1" id="KW-1133">Transmembrane helix</keyword>
<keyword evidence="4" id="KW-1185">Reference proteome</keyword>
<feature type="domain" description="Polysaccharide pyruvyl transferase" evidence="2">
    <location>
        <begin position="15"/>
        <end position="347"/>
    </location>
</feature>
<accession>A0ABX5WMT5</accession>